<dbReference type="InterPro" id="IPR005467">
    <property type="entry name" value="His_kinase_dom"/>
</dbReference>
<keyword evidence="5" id="KW-0808">Transferase</keyword>
<evidence type="ECO:0000256" key="1">
    <source>
        <dbReference type="ARBA" id="ARBA00000085"/>
    </source>
</evidence>
<evidence type="ECO:0000259" key="4">
    <source>
        <dbReference type="PROSITE" id="PS50109"/>
    </source>
</evidence>
<dbReference type="Pfam" id="PF02518">
    <property type="entry name" value="HATPase_c"/>
    <property type="match status" value="1"/>
</dbReference>
<dbReference type="EC" id="2.7.13.3" evidence="2"/>
<dbReference type="Proteomes" id="UP000321945">
    <property type="component" value="Unassembled WGS sequence"/>
</dbReference>
<dbReference type="AlphaFoldDB" id="A0A5C6YQJ7"/>
<dbReference type="PROSITE" id="PS50109">
    <property type="entry name" value="HIS_KIN"/>
    <property type="match status" value="1"/>
</dbReference>
<evidence type="ECO:0000313" key="5">
    <source>
        <dbReference type="EMBL" id="TXD69681.1"/>
    </source>
</evidence>
<evidence type="ECO:0000256" key="2">
    <source>
        <dbReference type="ARBA" id="ARBA00012438"/>
    </source>
</evidence>
<dbReference type="SUPFAM" id="SSF55874">
    <property type="entry name" value="ATPase domain of HSP90 chaperone/DNA topoisomerase II/histidine kinase"/>
    <property type="match status" value="1"/>
</dbReference>
<keyword evidence="5" id="KW-0418">Kinase</keyword>
<dbReference type="PANTHER" id="PTHR43547">
    <property type="entry name" value="TWO-COMPONENT HISTIDINE KINASE"/>
    <property type="match status" value="1"/>
</dbReference>
<feature type="domain" description="Histidine kinase" evidence="4">
    <location>
        <begin position="151"/>
        <end position="365"/>
    </location>
</feature>
<dbReference type="InterPro" id="IPR003661">
    <property type="entry name" value="HisK_dim/P_dom"/>
</dbReference>
<dbReference type="SMART" id="SM00387">
    <property type="entry name" value="HATPase_c"/>
    <property type="match status" value="1"/>
</dbReference>
<dbReference type="GO" id="GO:0000155">
    <property type="term" value="F:phosphorelay sensor kinase activity"/>
    <property type="evidence" value="ECO:0007669"/>
    <property type="project" value="InterPro"/>
</dbReference>
<dbReference type="OrthoDB" id="9124519at2"/>
<comment type="catalytic activity">
    <reaction evidence="1">
        <text>ATP + protein L-histidine = ADP + protein N-phospho-L-histidine.</text>
        <dbReference type="EC" id="2.7.13.3"/>
    </reaction>
</comment>
<evidence type="ECO:0000313" key="6">
    <source>
        <dbReference type="Proteomes" id="UP000321945"/>
    </source>
</evidence>
<dbReference type="InterPro" id="IPR004358">
    <property type="entry name" value="Sig_transdc_His_kin-like_C"/>
</dbReference>
<protein>
    <recommendedName>
        <fullName evidence="2">histidine kinase</fullName>
        <ecNumber evidence="2">2.7.13.3</ecNumber>
    </recommendedName>
</protein>
<dbReference type="InterPro" id="IPR036890">
    <property type="entry name" value="HATPase_C_sf"/>
</dbReference>
<dbReference type="Gene3D" id="3.30.565.10">
    <property type="entry name" value="Histidine kinase-like ATPase, C-terminal domain"/>
    <property type="match status" value="1"/>
</dbReference>
<name>A0A5C6YQJ7_9FLAO</name>
<keyword evidence="6" id="KW-1185">Reference proteome</keyword>
<dbReference type="InterPro" id="IPR003594">
    <property type="entry name" value="HATPase_dom"/>
</dbReference>
<dbReference type="CDD" id="cd00082">
    <property type="entry name" value="HisKA"/>
    <property type="match status" value="1"/>
</dbReference>
<dbReference type="SMART" id="SM00388">
    <property type="entry name" value="HisKA"/>
    <property type="match status" value="1"/>
</dbReference>
<dbReference type="RefSeq" id="WP_111815776.1">
    <property type="nucleotide sequence ID" value="NZ_CBCRZQ010000004.1"/>
</dbReference>
<organism evidence="5 6">
    <name type="scientific">Aequorivita lipolytica</name>
    <dbReference type="NCBI Taxonomy" id="153267"/>
    <lineage>
        <taxon>Bacteria</taxon>
        <taxon>Pseudomonadati</taxon>
        <taxon>Bacteroidota</taxon>
        <taxon>Flavobacteriia</taxon>
        <taxon>Flavobacteriales</taxon>
        <taxon>Flavobacteriaceae</taxon>
        <taxon>Aequorivita</taxon>
    </lineage>
</organism>
<dbReference type="PANTHER" id="PTHR43547:SF2">
    <property type="entry name" value="HYBRID SIGNAL TRANSDUCTION HISTIDINE KINASE C"/>
    <property type="match status" value="1"/>
</dbReference>
<dbReference type="SUPFAM" id="SSF47384">
    <property type="entry name" value="Homodimeric domain of signal transducing histidine kinase"/>
    <property type="match status" value="1"/>
</dbReference>
<gene>
    <name evidence="5" type="ORF">ESV24_07570</name>
</gene>
<dbReference type="Gene3D" id="1.10.287.130">
    <property type="match status" value="1"/>
</dbReference>
<dbReference type="InterPro" id="IPR036097">
    <property type="entry name" value="HisK_dim/P_sf"/>
</dbReference>
<dbReference type="Pfam" id="PF00512">
    <property type="entry name" value="HisKA"/>
    <property type="match status" value="1"/>
</dbReference>
<dbReference type="PRINTS" id="PR00344">
    <property type="entry name" value="BCTRLSENSOR"/>
</dbReference>
<comment type="caution">
    <text evidence="5">The sequence shown here is derived from an EMBL/GenBank/DDBJ whole genome shotgun (WGS) entry which is preliminary data.</text>
</comment>
<sequence>MIETARILRENNAEIMKIWQNQVVQEVIASKESDSIALYNHLPDLINDIAKLMIRYDKMKDVSKDKKYIEILKSSEIHGKQRAITAHYTVEQIVHEYIIFHRTLSEFLISHNGYNEKISDLLKYVIETSILKSVGSFSRSIQDMQEKLIGTVAHDIRNPLSAAQLSLEMMEQDKTGKWAEKTRIAAQRGVKKAISLIEGLMDGITIKAGEGMMLNFENTDLLKDIKWVHAESKDVYTNDIKLDCKVEKIEGIFDSTAIKRLLENLIGNAVKYGDKKKPITISIEDEEDAVAIKVHNWGNPIPLSKQQQIFKFMGSAKRGKKSVSGSWGMGLTLTQIVAEAHGGDINLVSDEKTGTTFTVNLIKQFNEVGKKRAKLTFVLENIYPIKGLLGRTKTV</sequence>
<keyword evidence="3" id="KW-0597">Phosphoprotein</keyword>
<evidence type="ECO:0000256" key="3">
    <source>
        <dbReference type="ARBA" id="ARBA00022553"/>
    </source>
</evidence>
<dbReference type="EMBL" id="VORU01000004">
    <property type="protein sequence ID" value="TXD69681.1"/>
    <property type="molecule type" value="Genomic_DNA"/>
</dbReference>
<accession>A0A5C6YQJ7</accession>
<proteinExistence type="predicted"/>
<reference evidence="5 6" key="1">
    <citation type="submission" date="2019-08" db="EMBL/GenBank/DDBJ databases">
        <title>Genome of Aequorivita lipolytica Y10-2 (type strain).</title>
        <authorList>
            <person name="Bowman J.P."/>
        </authorList>
    </citation>
    <scope>NUCLEOTIDE SEQUENCE [LARGE SCALE GENOMIC DNA]</scope>
    <source>
        <strain evidence="5 6">Y10-2</strain>
    </source>
</reference>